<protein>
    <submittedName>
        <fullName evidence="1">Uncharacterized protein</fullName>
    </submittedName>
</protein>
<dbReference type="RefSeq" id="WP_005742741.1">
    <property type="nucleotide sequence ID" value="NZ_CP031226.1"/>
</dbReference>
<name>A0AAD0VA53_PSEAV</name>
<proteinExistence type="predicted"/>
<evidence type="ECO:0000313" key="2">
    <source>
        <dbReference type="Proteomes" id="UP000006426"/>
    </source>
</evidence>
<dbReference type="Proteomes" id="UP000006426">
    <property type="component" value="Plasmid pmppla107"/>
</dbReference>
<organism evidence="1 2">
    <name type="scientific">Pseudomonas amygdali pv. lachrymans str. M301315</name>
    <dbReference type="NCBI Taxonomy" id="629260"/>
    <lineage>
        <taxon>Bacteria</taxon>
        <taxon>Pseudomonadati</taxon>
        <taxon>Pseudomonadota</taxon>
        <taxon>Gammaproteobacteria</taxon>
        <taxon>Pseudomonadales</taxon>
        <taxon>Pseudomonadaceae</taxon>
        <taxon>Pseudomonas</taxon>
        <taxon>Pseudomonas amygdali</taxon>
    </lineage>
</organism>
<geneLocation type="plasmid" evidence="2">
    <name>pmppla107</name>
</geneLocation>
<accession>A0AAD0VA53</accession>
<gene>
    <name evidence="1" type="ORF">PLA107_033775</name>
</gene>
<reference evidence="1 2" key="1">
    <citation type="journal article" date="2011" name="PLoS Pathog.">
        <title>Dynamic evolution of pathogenicity revealed by sequencing and comparative genomics of 19 Pseudomonas syringae isolates.</title>
        <authorList>
            <person name="Baltrus D.A."/>
            <person name="Nishimura M.T."/>
            <person name="Romanchuk A."/>
            <person name="Chang J.H."/>
            <person name="Mukhtar M.S."/>
            <person name="Cherkis K."/>
            <person name="Roach J."/>
            <person name="Grant S.R."/>
            <person name="Jones C.D."/>
            <person name="Dangl J.L."/>
        </authorList>
    </citation>
    <scope>NUCLEOTIDE SEQUENCE [LARGE SCALE GENOMIC DNA]</scope>
    <source>
        <strain evidence="1 2">M301315</strain>
    </source>
</reference>
<keyword evidence="1" id="KW-0614">Plasmid</keyword>
<sequence>MTPYEVALNQMLDFVNEVGDDYQYLPHPRRWSLPSMQNFNAELYKEAFPAALKLAANEGSGRDAIKILNQDRHALEQIAARSSFAIEQYQINYMLLRHQALRAPVFTVSEPLRQMLADTGVKADIPATFLRPPFRTCYVELEPAEARKERIKAGASTEQYVEGCYLQEHSLPHLLGLDMRDSSLQQMGIDRLKPTRVLDVAFTWFSAPRPGDVDKNYLASHGCVNISLFIQDENQSITHLIKRQLDLYKARHFEREGDLFELNRRFDFVRENIVNLAKTLLYLNLNIKDRIVESPASDFEGRLKAVGAKKRDKLERQAARVYNRIIVGPKSYVPLAERLGEGDLEKGRRRPHFRRGFFSVRWHGPRDDQHPVLHRIPETLVNKDLMVEASHRDYEIR</sequence>
<dbReference type="Pfam" id="PF26125">
    <property type="entry name" value="AcrVA2-like"/>
    <property type="match status" value="1"/>
</dbReference>
<dbReference type="GeneID" id="39474755"/>
<evidence type="ECO:0000313" key="1">
    <source>
        <dbReference type="EMBL" id="AXH60158.1"/>
    </source>
</evidence>
<dbReference type="EMBL" id="CP031226">
    <property type="protein sequence ID" value="AXH60158.1"/>
    <property type="molecule type" value="Genomic_DNA"/>
</dbReference>
<dbReference type="AlphaFoldDB" id="A0AAD0VA53"/>
<dbReference type="InterPro" id="IPR058915">
    <property type="entry name" value="AcrVA2-like"/>
</dbReference>